<gene>
    <name evidence="3" type="ORF">J2X05_002149</name>
</gene>
<name>A0ABU1UYD8_9GAMM</name>
<evidence type="ECO:0000313" key="3">
    <source>
        <dbReference type="EMBL" id="MDR7090127.1"/>
    </source>
</evidence>
<keyword evidence="3" id="KW-0418">Kinase</keyword>
<keyword evidence="1" id="KW-0812">Transmembrane</keyword>
<dbReference type="Proteomes" id="UP001253595">
    <property type="component" value="Unassembled WGS sequence"/>
</dbReference>
<keyword evidence="4" id="KW-1185">Reference proteome</keyword>
<feature type="transmembrane region" description="Helical" evidence="1">
    <location>
        <begin position="36"/>
        <end position="61"/>
    </location>
</feature>
<feature type="transmembrane region" description="Helical" evidence="1">
    <location>
        <begin position="12"/>
        <end position="30"/>
    </location>
</feature>
<proteinExistence type="predicted"/>
<evidence type="ECO:0000259" key="2">
    <source>
        <dbReference type="Pfam" id="PF06580"/>
    </source>
</evidence>
<protein>
    <submittedName>
        <fullName evidence="3">Two-component sensor histidine kinase</fullName>
    </submittedName>
</protein>
<keyword evidence="1" id="KW-1133">Transmembrane helix</keyword>
<dbReference type="InterPro" id="IPR050640">
    <property type="entry name" value="Bact_2-comp_sensor_kinase"/>
</dbReference>
<dbReference type="Pfam" id="PF06580">
    <property type="entry name" value="His_kinase"/>
    <property type="match status" value="1"/>
</dbReference>
<dbReference type="PANTHER" id="PTHR34220">
    <property type="entry name" value="SENSOR HISTIDINE KINASE YPDA"/>
    <property type="match status" value="1"/>
</dbReference>
<keyword evidence="3" id="KW-0808">Transferase</keyword>
<accession>A0ABU1UYD8</accession>
<feature type="transmembrane region" description="Helical" evidence="1">
    <location>
        <begin position="73"/>
        <end position="100"/>
    </location>
</feature>
<organism evidence="3 4">
    <name type="scientific">Cellvibrio fibrivorans</name>
    <dbReference type="NCBI Taxonomy" id="126350"/>
    <lineage>
        <taxon>Bacteria</taxon>
        <taxon>Pseudomonadati</taxon>
        <taxon>Pseudomonadota</taxon>
        <taxon>Gammaproteobacteria</taxon>
        <taxon>Cellvibrionales</taxon>
        <taxon>Cellvibrionaceae</taxon>
        <taxon>Cellvibrio</taxon>
    </lineage>
</organism>
<dbReference type="InterPro" id="IPR010559">
    <property type="entry name" value="Sig_transdc_His_kin_internal"/>
</dbReference>
<dbReference type="EMBL" id="JAVDVX010000003">
    <property type="protein sequence ID" value="MDR7090127.1"/>
    <property type="molecule type" value="Genomic_DNA"/>
</dbReference>
<evidence type="ECO:0000313" key="4">
    <source>
        <dbReference type="Proteomes" id="UP001253595"/>
    </source>
</evidence>
<dbReference type="SUPFAM" id="SSF55874">
    <property type="entry name" value="ATPase domain of HSP90 chaperone/DNA topoisomerase II/histidine kinase"/>
    <property type="match status" value="1"/>
</dbReference>
<feature type="domain" description="Signal transduction histidine kinase internal region" evidence="2">
    <location>
        <begin position="162"/>
        <end position="241"/>
    </location>
</feature>
<keyword evidence="1" id="KW-0472">Membrane</keyword>
<reference evidence="3 4" key="1">
    <citation type="submission" date="2023-07" db="EMBL/GenBank/DDBJ databases">
        <title>Sorghum-associated microbial communities from plants grown in Nebraska, USA.</title>
        <authorList>
            <person name="Schachtman D."/>
        </authorList>
    </citation>
    <scope>NUCLEOTIDE SEQUENCE [LARGE SCALE GENOMIC DNA]</scope>
    <source>
        <strain evidence="3 4">BE190</strain>
    </source>
</reference>
<dbReference type="PANTHER" id="PTHR34220:SF7">
    <property type="entry name" value="SENSOR HISTIDINE KINASE YPDA"/>
    <property type="match status" value="1"/>
</dbReference>
<dbReference type="InterPro" id="IPR036890">
    <property type="entry name" value="HATPase_C_sf"/>
</dbReference>
<feature type="transmembrane region" description="Helical" evidence="1">
    <location>
        <begin position="120"/>
        <end position="142"/>
    </location>
</feature>
<evidence type="ECO:0000256" key="1">
    <source>
        <dbReference type="SAM" id="Phobius"/>
    </source>
</evidence>
<dbReference type="GO" id="GO:0016301">
    <property type="term" value="F:kinase activity"/>
    <property type="evidence" value="ECO:0007669"/>
    <property type="project" value="UniProtKB-KW"/>
</dbReference>
<dbReference type="Gene3D" id="3.30.565.10">
    <property type="entry name" value="Histidine kinase-like ATPase, C-terminal domain"/>
    <property type="match status" value="1"/>
</dbReference>
<sequence length="359" mass="40235">MHPILSQPRRLFWYVLVWTIPGILLAWTLVAVHSVAWSSALFFALPAVHLYGFILTSSYFVCRSLPIRQRTALRVVSVFGCASLLSSLLWILLCVFWSKIIGDATGYPDGVLIDRQLTSLLFVAALLLYLVSLLAHDVFIAFENIRSAERQQIASQLLARDAELQMLRSQINPHFLFNSLNSISALTSINAAAARDMAIELGSFYRKTLAISARQQINLGEEVELCKHFLKIEKIRFGQKLQVSWEIDPAALTAQVPAMFLQPLLENAIKHGICNLSDGGVVQIKSVIENSWLHIAISNPVDPESPSVIGTATGLKNFKARIHSLYQEKSRISWYKAHNNFYLDMIIPFEPVMAGSRND</sequence>
<dbReference type="RefSeq" id="WP_310072207.1">
    <property type="nucleotide sequence ID" value="NZ_JAVDVX010000003.1"/>
</dbReference>
<comment type="caution">
    <text evidence="3">The sequence shown here is derived from an EMBL/GenBank/DDBJ whole genome shotgun (WGS) entry which is preliminary data.</text>
</comment>